<dbReference type="NCBIfam" id="TIGR04183">
    <property type="entry name" value="Por_Secre_tail"/>
    <property type="match status" value="1"/>
</dbReference>
<feature type="domain" description="PKD" evidence="3">
    <location>
        <begin position="34"/>
        <end position="98"/>
    </location>
</feature>
<keyword evidence="5" id="KW-1185">Reference proteome</keyword>
<comment type="caution">
    <text evidence="4">The sequence shown here is derived from an EMBL/GenBank/DDBJ whole genome shotgun (WGS) entry which is preliminary data.</text>
</comment>
<dbReference type="InterPro" id="IPR022409">
    <property type="entry name" value="PKD/Chitinase_dom"/>
</dbReference>
<dbReference type="EMBL" id="JACHLE010000001">
    <property type="protein sequence ID" value="MBB4805520.1"/>
    <property type="molecule type" value="Genomic_DNA"/>
</dbReference>
<dbReference type="InterPro" id="IPR000601">
    <property type="entry name" value="PKD_dom"/>
</dbReference>
<evidence type="ECO:0000256" key="2">
    <source>
        <dbReference type="SAM" id="SignalP"/>
    </source>
</evidence>
<name>A0A840KDA4_9FLAO</name>
<dbReference type="SMART" id="SM00089">
    <property type="entry name" value="PKD"/>
    <property type="match status" value="3"/>
</dbReference>
<dbReference type="CDD" id="cd00146">
    <property type="entry name" value="PKD"/>
    <property type="match status" value="2"/>
</dbReference>
<sequence length="1630" mass="177210">MKKIIFFLGLMLTIHIYAQSPLSKFNAIATGTNNVSFSNTSSGSSNSISWEFTGGNPSISSDPNPSVSYMTPGVYTAKLTVSNSFGSSISTRTVKVTAGNIIDLCSGRNDNGSQMADSGVSDPEWTYTDPNGVVSIPITRHALTGNANSAWSTATTGGIGNISRWITGNNIIFGDHYYVSKEFIIPEGVSTAVLNLRTLSFVRNWTYLVKYNTDNTTTETQITATTWASDGAKGWLNSRSPEVINYPLTPGKYRIKVKVYTNNSGQRQATDVNANVNFGNGFIFSPVAEFSATPTSTYVGSNLQFTNLSEGTPISSLWKFDDGANILTSTQSNPAIAFSTVGSHYAELTADYGNSLSSSLKINSYIQTIQLGTPAVSVIQPDCSVQTGTITVTSPTSGVTYSFDDGITYQSSNSKSGLTAGTYSVRVKTSDGAISDATGITVNAAPSVPAAPVVTVTQPTCTVSTGAITITSPSTGVEYSFDGGATYQSSNTKSGLAVGSYTLVVKNTGGCTSSITVTINAIDCRDWTKAPNSYVFDPGQNNDGLYIPVKKAYTMWRNQNGLLNDSSVLTGTVQAEVYWEDVAGLIRSANYILPTEGTGEDAKIKVEIDKAKGKGNAVVALRIGANIIWSWHVWVTDDPSNGATYGHVADDDATVPGVQAAKYIENGVTKSFTPKWMDRNLGATNKNFIGNDWNKSGGLSYQWGRKDPFPPFEFKDSSMYEVNGTIGTKKHLYDYTNAGSTEAVKLSQRPYDDINSNVKYVINNPLELISNDVIGGHAWFAKTVGTDAASRQLVDLWGDNSQNSTATSGGTVNTYKPKTSYDPCPNGWRIPSHLNNTPATTNHFSPWGRNRYRFTGTSSDVTSGYQNIKPTAVHPHLNGIKIYANLGMDFTNTTTSYSQGQFSRNMGVYPGSGKYIIRSNGQTFHQDPHEILLHSATITSLSGAQMYFFYAYGDAGQLGSSPDSTLYPGMKGRYYLHPFELTGSSATMACRCIEDKYMSTYNFQTEFFTNTSVADYKEGISNPNSYVITKSDAEQEVQIPISKAFSVYNQYLSDHSMLPYNNLKVNVYWTDNTSLVSNVKIINAPAGTQDIANSYISVKIPAHQSGNALVSLHQDNVTNPAYWSWHVWVSNNGIGEVSYQTEDVLLPANANYVNFTNSGSQPLKNIFMDRNLGAIDAFPTVANPDAATPEELAMIVNSGGLQYQWGRKDPIPSFIKPGVVASNGLQNTGTYSIWRSSGPDSNGNIYPSSYTELTGNSYENTYVKRRDVDYGTIGNTKTQKIQNNLRYSVENPLAYMIPNQKYTNRSEYNVAYGQDWLYSTPNQMMERWGHATAKSPFDPCPGGWRVPDISNGAVDNLGNGNKGYSPWYNGFYKPNPSADPYRIFSMGVLQNAGYEIKSPTDPYNGGTSFYQGSIVKNSTTAYGYMFNGTADTSNPNSKYKTGNYPITGYRGFANYDAISASMKLGLSGVWTAALRSVNSYGTGLNLAFETYNLSTSKVIALNDAYTNHPMNAMNVRCVRDATVFGQPLGTASNNGITVTNVSAKTRYTKAINADNAEANIEVYPNPFNSYISIKGEDLKYYELFDISGKLISQGDLKEKTLNLTHLIKGQYLLKIVSKEGKVTLKKIIKN</sequence>
<evidence type="ECO:0000313" key="5">
    <source>
        <dbReference type="Proteomes" id="UP000592180"/>
    </source>
</evidence>
<dbReference type="InterPro" id="IPR013783">
    <property type="entry name" value="Ig-like_fold"/>
</dbReference>
<dbReference type="Proteomes" id="UP000592180">
    <property type="component" value="Unassembled WGS sequence"/>
</dbReference>
<feature type="chain" id="PRO_5032611129" description="PKD domain-containing protein" evidence="2">
    <location>
        <begin position="19"/>
        <end position="1630"/>
    </location>
</feature>
<protein>
    <recommendedName>
        <fullName evidence="3">PKD domain-containing protein</fullName>
    </recommendedName>
</protein>
<accession>A0A840KDA4</accession>
<dbReference type="Gene3D" id="2.60.40.10">
    <property type="entry name" value="Immunoglobulins"/>
    <property type="match status" value="2"/>
</dbReference>
<feature type="domain" description="PKD" evidence="3">
    <location>
        <begin position="286"/>
        <end position="350"/>
    </location>
</feature>
<keyword evidence="1 2" id="KW-0732">Signal</keyword>
<dbReference type="Pfam" id="PF18962">
    <property type="entry name" value="Por_Secre_tail"/>
    <property type="match status" value="1"/>
</dbReference>
<dbReference type="InterPro" id="IPR026444">
    <property type="entry name" value="Secre_tail"/>
</dbReference>
<dbReference type="InterPro" id="IPR035986">
    <property type="entry name" value="PKD_dom_sf"/>
</dbReference>
<dbReference type="Pfam" id="PF18911">
    <property type="entry name" value="PKD_4"/>
    <property type="match status" value="1"/>
</dbReference>
<dbReference type="SUPFAM" id="SSF49299">
    <property type="entry name" value="PKD domain"/>
    <property type="match status" value="2"/>
</dbReference>
<dbReference type="PROSITE" id="PS50093">
    <property type="entry name" value="PKD"/>
    <property type="match status" value="2"/>
</dbReference>
<proteinExistence type="predicted"/>
<evidence type="ECO:0000256" key="1">
    <source>
        <dbReference type="ARBA" id="ARBA00022729"/>
    </source>
</evidence>
<feature type="signal peptide" evidence="2">
    <location>
        <begin position="1"/>
        <end position="18"/>
    </location>
</feature>
<reference evidence="4 5" key="1">
    <citation type="submission" date="2020-08" db="EMBL/GenBank/DDBJ databases">
        <title>Functional genomics of gut bacteria from endangered species of beetles.</title>
        <authorList>
            <person name="Carlos-Shanley C."/>
        </authorList>
    </citation>
    <scope>NUCLEOTIDE SEQUENCE [LARGE SCALE GENOMIC DNA]</scope>
    <source>
        <strain evidence="4 5">S00151</strain>
    </source>
</reference>
<evidence type="ECO:0000259" key="3">
    <source>
        <dbReference type="PROSITE" id="PS50093"/>
    </source>
</evidence>
<gene>
    <name evidence="4" type="ORF">HNP38_000792</name>
</gene>
<organism evidence="4 5">
    <name type="scientific">Chryseobacterium defluvii</name>
    <dbReference type="NCBI Taxonomy" id="160396"/>
    <lineage>
        <taxon>Bacteria</taxon>
        <taxon>Pseudomonadati</taxon>
        <taxon>Bacteroidota</taxon>
        <taxon>Flavobacteriia</taxon>
        <taxon>Flavobacteriales</taxon>
        <taxon>Weeksellaceae</taxon>
        <taxon>Chryseobacterium group</taxon>
        <taxon>Chryseobacterium</taxon>
    </lineage>
</organism>
<dbReference type="RefSeq" id="WP_184184778.1">
    <property type="nucleotide sequence ID" value="NZ_JACHLE010000001.1"/>
</dbReference>
<evidence type="ECO:0000313" key="4">
    <source>
        <dbReference type="EMBL" id="MBB4805520.1"/>
    </source>
</evidence>